<dbReference type="PANTHER" id="PTHR35706">
    <property type="entry name" value="F14O23.11 PROTEIN"/>
    <property type="match status" value="1"/>
</dbReference>
<organism evidence="1">
    <name type="scientific">Cyprideis torosa</name>
    <dbReference type="NCBI Taxonomy" id="163714"/>
    <lineage>
        <taxon>Eukaryota</taxon>
        <taxon>Metazoa</taxon>
        <taxon>Ecdysozoa</taxon>
        <taxon>Arthropoda</taxon>
        <taxon>Crustacea</taxon>
        <taxon>Oligostraca</taxon>
        <taxon>Ostracoda</taxon>
        <taxon>Podocopa</taxon>
        <taxon>Podocopida</taxon>
        <taxon>Cytherocopina</taxon>
        <taxon>Cytheroidea</taxon>
        <taxon>Cytherideidae</taxon>
        <taxon>Cyprideis</taxon>
    </lineage>
</organism>
<dbReference type="PANTHER" id="PTHR35706:SF1">
    <property type="entry name" value="EMBRYOGENESIS-LIKE PROTEIN"/>
    <property type="match status" value="1"/>
</dbReference>
<proteinExistence type="predicted"/>
<sequence>MSSIHRTTSVLARLSCSAIRQSRAAYPVWKHPFPLTSCTCCCSSDSGVDNANRNRSGPKSQTATTVNIKKEMDMISKKFSEAIELISDCKTSQNTIYFTEDVTAAQAQVKDCLDSYEKLLATLDGEGKNEVQRAIGLKMSELRTQMKMIEDIAKHS</sequence>
<accession>A0A7R8WPU1</accession>
<evidence type="ECO:0000313" key="1">
    <source>
        <dbReference type="EMBL" id="CAD7235678.1"/>
    </source>
</evidence>
<dbReference type="EMBL" id="OB674142">
    <property type="protein sequence ID" value="CAD7235678.1"/>
    <property type="molecule type" value="Genomic_DNA"/>
</dbReference>
<dbReference type="InterPro" id="IPR053325">
    <property type="entry name" value="H3-Acetyl_Activator"/>
</dbReference>
<protein>
    <submittedName>
        <fullName evidence="1">Uncharacterized protein</fullName>
    </submittedName>
</protein>
<name>A0A7R8WPU1_9CRUS</name>
<dbReference type="OrthoDB" id="273230at2759"/>
<dbReference type="AlphaFoldDB" id="A0A7R8WPU1"/>
<gene>
    <name evidence="1" type="ORF">CTOB1V02_LOCUS13493</name>
</gene>
<reference evidence="1" key="1">
    <citation type="submission" date="2020-11" db="EMBL/GenBank/DDBJ databases">
        <authorList>
            <person name="Tran Van P."/>
        </authorList>
    </citation>
    <scope>NUCLEOTIDE SEQUENCE</scope>
</reference>